<reference evidence="2" key="1">
    <citation type="submission" date="2015-01" db="EMBL/GenBank/DDBJ databases">
        <title>Transcriptome Assembly of Fopius arisanus.</title>
        <authorList>
            <person name="Geib S."/>
        </authorList>
    </citation>
    <scope>NUCLEOTIDE SEQUENCE</scope>
</reference>
<organism evidence="2">
    <name type="scientific">Fopius arisanus</name>
    <dbReference type="NCBI Taxonomy" id="64838"/>
    <lineage>
        <taxon>Eukaryota</taxon>
        <taxon>Metazoa</taxon>
        <taxon>Ecdysozoa</taxon>
        <taxon>Arthropoda</taxon>
        <taxon>Hexapoda</taxon>
        <taxon>Insecta</taxon>
        <taxon>Pterygota</taxon>
        <taxon>Neoptera</taxon>
        <taxon>Endopterygota</taxon>
        <taxon>Hymenoptera</taxon>
        <taxon>Apocrita</taxon>
        <taxon>Ichneumonoidea</taxon>
        <taxon>Braconidae</taxon>
        <taxon>Opiinae</taxon>
        <taxon>Fopius</taxon>
    </lineage>
</organism>
<accession>A0A0C9QS31</accession>
<proteinExistence type="predicted"/>
<name>A0A0C9QS31_9HYME</name>
<evidence type="ECO:0000256" key="1">
    <source>
        <dbReference type="SAM" id="MobiDB-lite"/>
    </source>
</evidence>
<sequence length="100" mass="11776">LCRVLPDEISSRVCAPGPRSGDPRKEDANPKGEEKDDITREYPILFPLLQRELPAPYDFLPTMRFKEKLETTRMWSTKMENWCRDWEELLITADHGEKKI</sequence>
<evidence type="ECO:0000313" key="2">
    <source>
        <dbReference type="EMBL" id="JAG76321.1"/>
    </source>
</evidence>
<dbReference type="AlphaFoldDB" id="A0A0C9QS31"/>
<dbReference type="EMBL" id="GBYB01006554">
    <property type="protein sequence ID" value="JAG76321.1"/>
    <property type="molecule type" value="Transcribed_RNA"/>
</dbReference>
<protein>
    <submittedName>
        <fullName evidence="2">NUDT25 protein</fullName>
    </submittedName>
</protein>
<gene>
    <name evidence="2" type="primary">NUDT25</name>
    <name evidence="2" type="ORF">g.9157</name>
</gene>
<feature type="non-terminal residue" evidence="2">
    <location>
        <position position="1"/>
    </location>
</feature>
<feature type="region of interest" description="Disordered" evidence="1">
    <location>
        <begin position="13"/>
        <end position="37"/>
    </location>
</feature>
<feature type="compositionally biased region" description="Basic and acidic residues" evidence="1">
    <location>
        <begin position="21"/>
        <end position="37"/>
    </location>
</feature>